<sequence length="452" mass="49113">MKLEGDSETYQQTTNAGGSTQYTSAADDDDEHTKDDTSDSSGSSSGVEDYKKGEAQDPDDDLMDNSDHYGSGSDGNNSNSRRDTTSSGISLDKEDKSKLSSEHETSDGDDTDRDDFADEFEPKDEKKKRGKKQQSPESSDTSGTRSGSESDDDFEDEMVDKKKKNAKRKMSLKRSRAEDSPLDQERGVISHREKLSMEREGNVNTRERRFTRWIIAISILGCLGVGALVTLYFLEAFGGEESTSAQANEVENTTTAPSTNNVGNTAPSMQPSVSPTTIGPTSLGPDVVATFSFFGLVPQEEGATSESVEESLIKTLNKLAPEILAAISEGQSAETRGANSIVRRRLKAVFVKLPVSANVEEVECPSQFLIDEGYLCLEIDVAITLATDNGTVQRGYLNEVENAISGGLLEDTYSEVNQGSTILLFAEEIPPTFQYNDRTKPNCLTNSNPTNL</sequence>
<feature type="compositionally biased region" description="Basic residues" evidence="1">
    <location>
        <begin position="161"/>
        <end position="174"/>
    </location>
</feature>
<keyword evidence="2" id="KW-0472">Membrane</keyword>
<evidence type="ECO:0000256" key="1">
    <source>
        <dbReference type="SAM" id="MobiDB-lite"/>
    </source>
</evidence>
<feature type="compositionally biased region" description="Basic and acidic residues" evidence="1">
    <location>
        <begin position="91"/>
        <end position="106"/>
    </location>
</feature>
<comment type="caution">
    <text evidence="3">The sequence shown here is derived from an EMBL/GenBank/DDBJ whole genome shotgun (WGS) entry which is preliminary data.</text>
</comment>
<gene>
    <name evidence="3" type="ORF">IV203_031467</name>
</gene>
<keyword evidence="2" id="KW-0812">Transmembrane</keyword>
<feature type="compositionally biased region" description="Basic and acidic residues" evidence="1">
    <location>
        <begin position="175"/>
        <end position="185"/>
    </location>
</feature>
<feature type="region of interest" description="Disordered" evidence="1">
    <location>
        <begin position="1"/>
        <end position="185"/>
    </location>
</feature>
<dbReference type="EMBL" id="JAGRRH010000006">
    <property type="protein sequence ID" value="KAG7368724.1"/>
    <property type="molecule type" value="Genomic_DNA"/>
</dbReference>
<feature type="transmembrane region" description="Helical" evidence="2">
    <location>
        <begin position="213"/>
        <end position="234"/>
    </location>
</feature>
<reference evidence="3" key="2">
    <citation type="submission" date="2021-04" db="EMBL/GenBank/DDBJ databases">
        <authorList>
            <person name="Podell S."/>
        </authorList>
    </citation>
    <scope>NUCLEOTIDE SEQUENCE</scope>
    <source>
        <strain evidence="3">Hildebrandi</strain>
    </source>
</reference>
<evidence type="ECO:0000256" key="2">
    <source>
        <dbReference type="SAM" id="Phobius"/>
    </source>
</evidence>
<proteinExistence type="predicted"/>
<evidence type="ECO:0000313" key="3">
    <source>
        <dbReference type="EMBL" id="KAG7368724.1"/>
    </source>
</evidence>
<feature type="compositionally biased region" description="Polar residues" evidence="1">
    <location>
        <begin position="8"/>
        <end position="23"/>
    </location>
</feature>
<name>A0A9K3LVD4_9STRA</name>
<reference evidence="3" key="1">
    <citation type="journal article" date="2021" name="Sci. Rep.">
        <title>Diploid genomic architecture of Nitzschia inconspicua, an elite biomass production diatom.</title>
        <authorList>
            <person name="Oliver A."/>
            <person name="Podell S."/>
            <person name="Pinowska A."/>
            <person name="Traller J.C."/>
            <person name="Smith S.R."/>
            <person name="McClure R."/>
            <person name="Beliaev A."/>
            <person name="Bohutskyi P."/>
            <person name="Hill E.A."/>
            <person name="Rabines A."/>
            <person name="Zheng H."/>
            <person name="Allen L.Z."/>
            <person name="Kuo A."/>
            <person name="Grigoriev I.V."/>
            <person name="Allen A.E."/>
            <person name="Hazlebeck D."/>
            <person name="Allen E.E."/>
        </authorList>
    </citation>
    <scope>NUCLEOTIDE SEQUENCE</scope>
    <source>
        <strain evidence="3">Hildebrandi</strain>
    </source>
</reference>
<evidence type="ECO:0000313" key="4">
    <source>
        <dbReference type="Proteomes" id="UP000693970"/>
    </source>
</evidence>
<dbReference type="AlphaFoldDB" id="A0A9K3LVD4"/>
<feature type="region of interest" description="Disordered" evidence="1">
    <location>
        <begin position="244"/>
        <end position="279"/>
    </location>
</feature>
<feature type="compositionally biased region" description="Acidic residues" evidence="1">
    <location>
        <begin position="149"/>
        <end position="158"/>
    </location>
</feature>
<organism evidence="3 4">
    <name type="scientific">Nitzschia inconspicua</name>
    <dbReference type="NCBI Taxonomy" id="303405"/>
    <lineage>
        <taxon>Eukaryota</taxon>
        <taxon>Sar</taxon>
        <taxon>Stramenopiles</taxon>
        <taxon>Ochrophyta</taxon>
        <taxon>Bacillariophyta</taxon>
        <taxon>Bacillariophyceae</taxon>
        <taxon>Bacillariophycidae</taxon>
        <taxon>Bacillariales</taxon>
        <taxon>Bacillariaceae</taxon>
        <taxon>Nitzschia</taxon>
    </lineage>
</organism>
<accession>A0A9K3LVD4</accession>
<feature type="compositionally biased region" description="Low complexity" evidence="1">
    <location>
        <begin position="68"/>
        <end position="79"/>
    </location>
</feature>
<feature type="compositionally biased region" description="Polar residues" evidence="1">
    <location>
        <begin position="133"/>
        <end position="145"/>
    </location>
</feature>
<keyword evidence="4" id="KW-1185">Reference proteome</keyword>
<feature type="compositionally biased region" description="Acidic residues" evidence="1">
    <location>
        <begin position="107"/>
        <end position="122"/>
    </location>
</feature>
<dbReference type="Proteomes" id="UP000693970">
    <property type="component" value="Unassembled WGS sequence"/>
</dbReference>
<keyword evidence="2" id="KW-1133">Transmembrane helix</keyword>
<protein>
    <submittedName>
        <fullName evidence="3">Uncharacterized protein</fullName>
    </submittedName>
</protein>